<dbReference type="PANTHER" id="PTHR11640">
    <property type="entry name" value="NEPHRIN"/>
    <property type="match status" value="1"/>
</dbReference>
<dbReference type="RefSeq" id="XP_009172073.1">
    <property type="nucleotide sequence ID" value="XM_009173809.1"/>
</dbReference>
<dbReference type="GO" id="GO:0050839">
    <property type="term" value="F:cell adhesion molecule binding"/>
    <property type="evidence" value="ECO:0007669"/>
    <property type="project" value="TreeGrafter"/>
</dbReference>
<dbReference type="AlphaFoldDB" id="A0A075A9K2"/>
<accession>A0A075A9K2</accession>
<evidence type="ECO:0000313" key="8">
    <source>
        <dbReference type="Proteomes" id="UP000054324"/>
    </source>
</evidence>
<dbReference type="InterPro" id="IPR013783">
    <property type="entry name" value="Ig-like_fold"/>
</dbReference>
<dbReference type="PANTHER" id="PTHR11640:SF158">
    <property type="entry name" value="V-SET AND IMMUNOGLOBULIN DOMAIN-CONTAINING PROTEIN 10-LIKE 2"/>
    <property type="match status" value="1"/>
</dbReference>
<dbReference type="GO" id="GO:0098609">
    <property type="term" value="P:cell-cell adhesion"/>
    <property type="evidence" value="ECO:0007669"/>
    <property type="project" value="TreeGrafter"/>
</dbReference>
<dbReference type="InterPro" id="IPR036179">
    <property type="entry name" value="Ig-like_dom_sf"/>
</dbReference>
<keyword evidence="3" id="KW-1015">Disulfide bond</keyword>
<organism evidence="7 8">
    <name type="scientific">Opisthorchis viverrini</name>
    <name type="common">Southeast Asian liver fluke</name>
    <dbReference type="NCBI Taxonomy" id="6198"/>
    <lineage>
        <taxon>Eukaryota</taxon>
        <taxon>Metazoa</taxon>
        <taxon>Spiralia</taxon>
        <taxon>Lophotrochozoa</taxon>
        <taxon>Platyhelminthes</taxon>
        <taxon>Trematoda</taxon>
        <taxon>Digenea</taxon>
        <taxon>Opisthorchiida</taxon>
        <taxon>Opisthorchiata</taxon>
        <taxon>Opisthorchiidae</taxon>
        <taxon>Opisthorchis</taxon>
    </lineage>
</organism>
<dbReference type="OrthoDB" id="6252736at2759"/>
<dbReference type="SMART" id="SM00408">
    <property type="entry name" value="IGc2"/>
    <property type="match status" value="3"/>
</dbReference>
<dbReference type="InterPro" id="IPR051275">
    <property type="entry name" value="Cell_adhesion_signaling"/>
</dbReference>
<reference evidence="7 8" key="1">
    <citation type="submission" date="2013-11" db="EMBL/GenBank/DDBJ databases">
        <title>Opisthorchis viverrini - life in the bile duct.</title>
        <authorList>
            <person name="Young N.D."/>
            <person name="Nagarajan N."/>
            <person name="Lin S.J."/>
            <person name="Korhonen P.K."/>
            <person name="Jex A.R."/>
            <person name="Hall R.S."/>
            <person name="Safavi-Hemami H."/>
            <person name="Kaewkong W."/>
            <person name="Bertrand D."/>
            <person name="Gao S."/>
            <person name="Seet Q."/>
            <person name="Wongkham S."/>
            <person name="Teh B.T."/>
            <person name="Wongkham C."/>
            <person name="Intapan P.M."/>
            <person name="Maleewong W."/>
            <person name="Yang X."/>
            <person name="Hu M."/>
            <person name="Wang Z."/>
            <person name="Hofmann A."/>
            <person name="Sternberg P.W."/>
            <person name="Tan P."/>
            <person name="Wang J."/>
            <person name="Gasser R.B."/>
        </authorList>
    </citation>
    <scope>NUCLEOTIDE SEQUENCE [LARGE SCALE GENOMIC DNA]</scope>
</reference>
<evidence type="ECO:0000256" key="4">
    <source>
        <dbReference type="ARBA" id="ARBA00023180"/>
    </source>
</evidence>
<sequence>MQTAGLQLTITPSSIVIGEKDSVNLRCLLSNPPKANASVYVIWRFRHSSKPPPPTNWAFMHQEDDLVRCPDPPKNCEFVNQQRALQFFRETHAQLNRPANYLEEKALIESRQLHTLHLHNVSKHCDGIFQCYILINLDAIEKRAEFHVWSESRNKKRSELKETAHKIAENSSTVHDRFRPTWGSPGRHSPRVSVNLMFYLNPNWTMAVDLFAELSNWLANVSSPYEETSSVLSWVPTQQPSDQQSINSPELPIFHQITSFRGSTGPPTEPIGVYFIKETLPSGSVQAPLNLTLAHLDRMTHQLIAGKKYYVSCLVSGANPRPRVRWSVKDHRTGRERVLQTSNFSSLTQSSWLPFSQYLDVQTTTNLSYQDDDGLLHCQVENSVGKMRSESVKLSLLYAPVIDPFEKAVKRVLELAAIQQSCQAFGKPPASVKWIDKQGLVVSNSSDLRLPGITRNGVKHFICTASNYIGETRRELTFGVLYPPQVFIPSSVMANEGERLEITCRADSNPPVRRIYWTVNSSASLGQSDSSARYNSRTLVIPNVSQRNFGEYTCHAESVENLAEILDEQEMKSLSKDHARWWLTGYRRSATLTLFVHSGQVDCKRWVGGCGCCWLAQPPTTTLHNNALMMSPRLVMKHHPGQTTLLVSPSDKVNEEETVMFRCLENSTSPGYPRPTIYWFKLNLARIPHSLFHSVDWWSVPIQPIQTNSTTYVVHRAQMFDSGIYGCYPKNSMGEGRPSHTFLTVTGKPLIISSSPEVNFVEITDLKSFAPDGSYHPKTGLAGPTYPRSASSVSLNCTLLGSSDMIVTWYYSPSDTKGALGNEYKINMDDYNSALRRSPTENYISQNSSKVTNLDITYVASTLAIPFLHSYDVPTSLLRNWMQYPSLKCDPKSMPDYIDWTGEPSFHIWRHLNQLRQADGFYRCEASSRLGNTSHTMRIRVQSKYPTLSGDGNYNEFCTFYYGGLQDMYCSHSYHSRLKSVLLCWRNYSSVPTPKREALDSRFTFTRAHQQYIFYGCAEV</sequence>
<keyword evidence="2" id="KW-0472">Membrane</keyword>
<feature type="domain" description="Ig-like" evidence="6">
    <location>
        <begin position="288"/>
        <end position="395"/>
    </location>
</feature>
<evidence type="ECO:0000256" key="5">
    <source>
        <dbReference type="ARBA" id="ARBA00023319"/>
    </source>
</evidence>
<feature type="domain" description="Ig-like" evidence="6">
    <location>
        <begin position="400"/>
        <end position="477"/>
    </location>
</feature>
<dbReference type="SUPFAM" id="SSF48726">
    <property type="entry name" value="Immunoglobulin"/>
    <property type="match status" value="5"/>
</dbReference>
<evidence type="ECO:0000256" key="1">
    <source>
        <dbReference type="ARBA" id="ARBA00004479"/>
    </source>
</evidence>
<evidence type="ECO:0000256" key="3">
    <source>
        <dbReference type="ARBA" id="ARBA00023157"/>
    </source>
</evidence>
<dbReference type="KEGG" id="ovi:T265_08102"/>
<name>A0A075A9K2_OPIVI</name>
<dbReference type="Proteomes" id="UP000054324">
    <property type="component" value="Unassembled WGS sequence"/>
</dbReference>
<evidence type="ECO:0000313" key="7">
    <source>
        <dbReference type="EMBL" id="KER24164.1"/>
    </source>
</evidence>
<gene>
    <name evidence="7" type="ORF">T265_08102</name>
</gene>
<dbReference type="CTD" id="20322281"/>
<feature type="domain" description="Ig-like" evidence="6">
    <location>
        <begin position="632"/>
        <end position="744"/>
    </location>
</feature>
<keyword evidence="4" id="KW-0325">Glycoprotein</keyword>
<comment type="subcellular location">
    <subcellularLocation>
        <location evidence="1">Membrane</location>
        <topology evidence="1">Single-pass type I membrane protein</topology>
    </subcellularLocation>
</comment>
<dbReference type="PROSITE" id="PS50835">
    <property type="entry name" value="IG_LIKE"/>
    <property type="match status" value="4"/>
</dbReference>
<dbReference type="Pfam" id="PF13927">
    <property type="entry name" value="Ig_3"/>
    <property type="match status" value="1"/>
</dbReference>
<dbReference type="GO" id="GO:0005886">
    <property type="term" value="C:plasma membrane"/>
    <property type="evidence" value="ECO:0007669"/>
    <property type="project" value="TreeGrafter"/>
</dbReference>
<dbReference type="InterPro" id="IPR007110">
    <property type="entry name" value="Ig-like_dom"/>
</dbReference>
<dbReference type="InterPro" id="IPR003599">
    <property type="entry name" value="Ig_sub"/>
</dbReference>
<dbReference type="GeneID" id="20322281"/>
<keyword evidence="8" id="KW-1185">Reference proteome</keyword>
<evidence type="ECO:0000256" key="2">
    <source>
        <dbReference type="ARBA" id="ARBA00023136"/>
    </source>
</evidence>
<dbReference type="InterPro" id="IPR003598">
    <property type="entry name" value="Ig_sub2"/>
</dbReference>
<proteinExistence type="predicted"/>
<keyword evidence="5" id="KW-0393">Immunoglobulin domain</keyword>
<evidence type="ECO:0000259" key="6">
    <source>
        <dbReference type="PROSITE" id="PS50835"/>
    </source>
</evidence>
<protein>
    <recommendedName>
        <fullName evidence="6">Ig-like domain-containing protein</fullName>
    </recommendedName>
</protein>
<dbReference type="GO" id="GO:0005911">
    <property type="term" value="C:cell-cell junction"/>
    <property type="evidence" value="ECO:0007669"/>
    <property type="project" value="TreeGrafter"/>
</dbReference>
<dbReference type="STRING" id="6198.A0A075A9K2"/>
<dbReference type="EMBL" id="KL596820">
    <property type="protein sequence ID" value="KER24164.1"/>
    <property type="molecule type" value="Genomic_DNA"/>
</dbReference>
<feature type="domain" description="Ig-like" evidence="6">
    <location>
        <begin position="483"/>
        <end position="575"/>
    </location>
</feature>
<dbReference type="SMART" id="SM00409">
    <property type="entry name" value="IG"/>
    <property type="match status" value="5"/>
</dbReference>
<dbReference type="Gene3D" id="2.60.40.10">
    <property type="entry name" value="Immunoglobulins"/>
    <property type="match status" value="5"/>
</dbReference>